<dbReference type="AlphaFoldDB" id="A0A3P6PFY6"/>
<dbReference type="Proteomes" id="UP000267096">
    <property type="component" value="Unassembled WGS sequence"/>
</dbReference>
<sequence length="43" mass="4559">MRTLANGEEVLFDIAQGPKGYQAVNVSGPNGENVPAQCLFLLP</sequence>
<proteinExistence type="predicted"/>
<accession>A0A3P6PFY6</accession>
<gene>
    <name evidence="1" type="ORF">ASIM_LOCUS8069</name>
</gene>
<evidence type="ECO:0000313" key="2">
    <source>
        <dbReference type="Proteomes" id="UP000267096"/>
    </source>
</evidence>
<keyword evidence="2" id="KW-1185">Reference proteome</keyword>
<protein>
    <submittedName>
        <fullName evidence="1">Uncharacterized protein</fullName>
    </submittedName>
</protein>
<evidence type="ECO:0000313" key="1">
    <source>
        <dbReference type="EMBL" id="VDK30730.1"/>
    </source>
</evidence>
<dbReference type="InterPro" id="IPR012340">
    <property type="entry name" value="NA-bd_OB-fold"/>
</dbReference>
<reference evidence="1 2" key="1">
    <citation type="submission" date="2018-11" db="EMBL/GenBank/DDBJ databases">
        <authorList>
            <consortium name="Pathogen Informatics"/>
        </authorList>
    </citation>
    <scope>NUCLEOTIDE SEQUENCE [LARGE SCALE GENOMIC DNA]</scope>
</reference>
<name>A0A3P6PFY6_ANISI</name>
<dbReference type="Gene3D" id="2.40.50.140">
    <property type="entry name" value="Nucleic acid-binding proteins"/>
    <property type="match status" value="1"/>
</dbReference>
<organism evidence="1 2">
    <name type="scientific">Anisakis simplex</name>
    <name type="common">Herring worm</name>
    <dbReference type="NCBI Taxonomy" id="6269"/>
    <lineage>
        <taxon>Eukaryota</taxon>
        <taxon>Metazoa</taxon>
        <taxon>Ecdysozoa</taxon>
        <taxon>Nematoda</taxon>
        <taxon>Chromadorea</taxon>
        <taxon>Rhabditida</taxon>
        <taxon>Spirurina</taxon>
        <taxon>Ascaridomorpha</taxon>
        <taxon>Ascaridoidea</taxon>
        <taxon>Anisakidae</taxon>
        <taxon>Anisakis</taxon>
        <taxon>Anisakis simplex complex</taxon>
    </lineage>
</organism>
<dbReference type="EMBL" id="UYRR01020949">
    <property type="protein sequence ID" value="VDK30730.1"/>
    <property type="molecule type" value="Genomic_DNA"/>
</dbReference>
<dbReference type="OrthoDB" id="203339at2759"/>